<dbReference type="EMBL" id="CAVNYO010000074">
    <property type="protein sequence ID" value="CAK5264902.1"/>
    <property type="molecule type" value="Genomic_DNA"/>
</dbReference>
<gene>
    <name evidence="3" type="ORF">MYCIT1_LOCUS30662</name>
    <name evidence="2" type="ORF">MYCIT1_LOCUS5463</name>
</gene>
<protein>
    <submittedName>
        <fullName evidence="3">Uncharacterized protein</fullName>
    </submittedName>
</protein>
<sequence length="92" mass="10114">VPRHLYPRRSLDHSTSSSTPASPARSLSQPPAISLRRSLSDSTTTKASLPRFDASGIQRVTPLHNKDMDASSVLVSAWGVCRWDDLVRFLTP</sequence>
<dbReference type="EMBL" id="CAVNYO010000440">
    <property type="protein sequence ID" value="CAK5280179.1"/>
    <property type="molecule type" value="Genomic_DNA"/>
</dbReference>
<dbReference type="Proteomes" id="UP001295794">
    <property type="component" value="Unassembled WGS sequence"/>
</dbReference>
<evidence type="ECO:0000313" key="4">
    <source>
        <dbReference type="Proteomes" id="UP001295794"/>
    </source>
</evidence>
<name>A0AAD2K5E2_9AGAR</name>
<organism evidence="3 4">
    <name type="scientific">Mycena citricolor</name>
    <dbReference type="NCBI Taxonomy" id="2018698"/>
    <lineage>
        <taxon>Eukaryota</taxon>
        <taxon>Fungi</taxon>
        <taxon>Dikarya</taxon>
        <taxon>Basidiomycota</taxon>
        <taxon>Agaricomycotina</taxon>
        <taxon>Agaricomycetes</taxon>
        <taxon>Agaricomycetidae</taxon>
        <taxon>Agaricales</taxon>
        <taxon>Marasmiineae</taxon>
        <taxon>Mycenaceae</taxon>
        <taxon>Mycena</taxon>
    </lineage>
</organism>
<evidence type="ECO:0000313" key="2">
    <source>
        <dbReference type="EMBL" id="CAK5264902.1"/>
    </source>
</evidence>
<reference evidence="3" key="1">
    <citation type="submission" date="2023-11" db="EMBL/GenBank/DDBJ databases">
        <authorList>
            <person name="De Vega J J."/>
            <person name="De Vega J J."/>
        </authorList>
    </citation>
    <scope>NUCLEOTIDE SEQUENCE</scope>
</reference>
<accession>A0AAD2K5E2</accession>
<evidence type="ECO:0000313" key="3">
    <source>
        <dbReference type="EMBL" id="CAK5280179.1"/>
    </source>
</evidence>
<feature type="compositionally biased region" description="Low complexity" evidence="1">
    <location>
        <begin position="13"/>
        <end position="45"/>
    </location>
</feature>
<dbReference type="AlphaFoldDB" id="A0AAD2K5E2"/>
<feature type="region of interest" description="Disordered" evidence="1">
    <location>
        <begin position="1"/>
        <end position="47"/>
    </location>
</feature>
<proteinExistence type="predicted"/>
<evidence type="ECO:0000256" key="1">
    <source>
        <dbReference type="SAM" id="MobiDB-lite"/>
    </source>
</evidence>
<comment type="caution">
    <text evidence="3">The sequence shown here is derived from an EMBL/GenBank/DDBJ whole genome shotgun (WGS) entry which is preliminary data.</text>
</comment>
<keyword evidence="4" id="KW-1185">Reference proteome</keyword>
<feature type="non-terminal residue" evidence="3">
    <location>
        <position position="1"/>
    </location>
</feature>